<dbReference type="Pfam" id="PF00121">
    <property type="entry name" value="TIM"/>
    <property type="match status" value="1"/>
</dbReference>
<evidence type="ECO:0000313" key="4">
    <source>
        <dbReference type="EMBL" id="SFK55782.1"/>
    </source>
</evidence>
<dbReference type="Proteomes" id="UP000199589">
    <property type="component" value="Unassembled WGS sequence"/>
</dbReference>
<dbReference type="Gene3D" id="3.20.20.70">
    <property type="entry name" value="Aldolase class I"/>
    <property type="match status" value="1"/>
</dbReference>
<comment type="catalytic activity">
    <reaction evidence="3">
        <text>D-glyceraldehyde 3-phosphate = dihydroxyacetone phosphate</text>
        <dbReference type="Rhea" id="RHEA:18585"/>
        <dbReference type="ChEBI" id="CHEBI:57642"/>
        <dbReference type="ChEBI" id="CHEBI:59776"/>
        <dbReference type="EC" id="5.3.1.1"/>
    </reaction>
</comment>
<dbReference type="EMBL" id="FOSJ01000049">
    <property type="protein sequence ID" value="SFK55782.1"/>
    <property type="molecule type" value="Genomic_DNA"/>
</dbReference>
<dbReference type="SUPFAM" id="SSF51351">
    <property type="entry name" value="Triosephosphate isomerase (TIM)"/>
    <property type="match status" value="1"/>
</dbReference>
<reference evidence="5" key="1">
    <citation type="submission" date="2016-10" db="EMBL/GenBank/DDBJ databases">
        <authorList>
            <person name="Varghese N."/>
            <person name="Submissions S."/>
        </authorList>
    </citation>
    <scope>NUCLEOTIDE SEQUENCE [LARGE SCALE GENOMIC DNA]</scope>
    <source>
        <strain evidence="5">DSM 16108</strain>
    </source>
</reference>
<dbReference type="AlphaFoldDB" id="A0A1I4AH43"/>
<keyword evidence="3" id="KW-0312">Gluconeogenesis</keyword>
<comment type="subcellular location">
    <subcellularLocation>
        <location evidence="3">Cytoplasm</location>
    </subcellularLocation>
</comment>
<dbReference type="EC" id="5.3.1.1" evidence="3"/>
<keyword evidence="3" id="KW-0324">Glycolysis</keyword>
<comment type="similarity">
    <text evidence="1 3">Belongs to the triosephosphate isomerase family.</text>
</comment>
<dbReference type="GO" id="GO:0005829">
    <property type="term" value="C:cytosol"/>
    <property type="evidence" value="ECO:0007669"/>
    <property type="project" value="TreeGrafter"/>
</dbReference>
<keyword evidence="5" id="KW-1185">Reference proteome</keyword>
<dbReference type="GO" id="GO:0019563">
    <property type="term" value="P:glycerol catabolic process"/>
    <property type="evidence" value="ECO:0007669"/>
    <property type="project" value="TreeGrafter"/>
</dbReference>
<dbReference type="PROSITE" id="PS51440">
    <property type="entry name" value="TIM_2"/>
    <property type="match status" value="1"/>
</dbReference>
<accession>A0A1I4AH43</accession>
<dbReference type="GO" id="GO:0004807">
    <property type="term" value="F:triose-phosphate isomerase activity"/>
    <property type="evidence" value="ECO:0007669"/>
    <property type="project" value="UniProtKB-EC"/>
</dbReference>
<dbReference type="GO" id="GO:0006094">
    <property type="term" value="P:gluconeogenesis"/>
    <property type="evidence" value="ECO:0007669"/>
    <property type="project" value="UniProtKB-UniPathway"/>
</dbReference>
<sequence length="258" mass="29065">MTRKPKVGISMKLYQNLPEQAIEYAKIMKNLLLNEDAVEVFYLPTATSLYPVANELNDSSILYGSQNIAPEANGAYTGEISIEALKELNCSLVEIGHYERRTIFQENNKMIADKITLTLEYGLSPILCLGEVTRQIDSVKLKSIFYDDLNECLAASKKNLYSSLIIAYEPFWAIGKEKAADADYVHRSHQLIRECLTELLDETTAELITIIYGGSVSKNNAYQLTQHKDVDGLFVGRFGHDPNQLLSIVDEVKRAKKY</sequence>
<proteinExistence type="inferred from homology"/>
<protein>
    <recommendedName>
        <fullName evidence="3">Triosephosphate isomerase</fullName>
        <ecNumber evidence="3">5.3.1.1</ecNumber>
    </recommendedName>
</protein>
<keyword evidence="2 3" id="KW-0413">Isomerase</keyword>
<dbReference type="UniPathway" id="UPA00138"/>
<dbReference type="InterPro" id="IPR035990">
    <property type="entry name" value="TIM_sf"/>
</dbReference>
<gene>
    <name evidence="4" type="ORF">SAMN04488569_10498</name>
</gene>
<dbReference type="RefSeq" id="WP_072695190.1">
    <property type="nucleotide sequence ID" value="NZ_FOSJ01000049.1"/>
</dbReference>
<evidence type="ECO:0000256" key="3">
    <source>
        <dbReference type="RuleBase" id="RU363013"/>
    </source>
</evidence>
<comment type="subunit">
    <text evidence="3">Homodimer.</text>
</comment>
<organism evidence="4 5">
    <name type="scientific">Marinilactibacillus piezotolerans</name>
    <dbReference type="NCBI Taxonomy" id="258723"/>
    <lineage>
        <taxon>Bacteria</taxon>
        <taxon>Bacillati</taxon>
        <taxon>Bacillota</taxon>
        <taxon>Bacilli</taxon>
        <taxon>Lactobacillales</taxon>
        <taxon>Carnobacteriaceae</taxon>
        <taxon>Marinilactibacillus</taxon>
    </lineage>
</organism>
<dbReference type="InterPro" id="IPR013785">
    <property type="entry name" value="Aldolase_TIM"/>
</dbReference>
<dbReference type="OrthoDB" id="9809429at2"/>
<dbReference type="InterPro" id="IPR000652">
    <property type="entry name" value="Triosephosphate_isomerase"/>
</dbReference>
<comment type="pathway">
    <text evidence="3">Carbohydrate biosynthesis; gluconeogenesis.</text>
</comment>
<dbReference type="UniPathway" id="UPA00109">
    <property type="reaction ID" value="UER00189"/>
</dbReference>
<dbReference type="GO" id="GO:0006096">
    <property type="term" value="P:glycolytic process"/>
    <property type="evidence" value="ECO:0007669"/>
    <property type="project" value="UniProtKB-UniPathway"/>
</dbReference>
<evidence type="ECO:0000313" key="5">
    <source>
        <dbReference type="Proteomes" id="UP000199589"/>
    </source>
</evidence>
<keyword evidence="3" id="KW-0963">Cytoplasm</keyword>
<name>A0A1I4AH43_9LACT</name>
<dbReference type="PANTHER" id="PTHR21139:SF42">
    <property type="entry name" value="TRIOSEPHOSPHATE ISOMERASE"/>
    <property type="match status" value="1"/>
</dbReference>
<dbReference type="CDD" id="cd00311">
    <property type="entry name" value="TIM"/>
    <property type="match status" value="1"/>
</dbReference>
<evidence type="ECO:0000256" key="2">
    <source>
        <dbReference type="ARBA" id="ARBA00023235"/>
    </source>
</evidence>
<dbReference type="GO" id="GO:0046166">
    <property type="term" value="P:glyceraldehyde-3-phosphate biosynthetic process"/>
    <property type="evidence" value="ECO:0007669"/>
    <property type="project" value="TreeGrafter"/>
</dbReference>
<comment type="pathway">
    <text evidence="3">Carbohydrate degradation; glycolysis; D-glyceraldehyde 3-phosphate from glycerone phosphate: step 1/1.</text>
</comment>
<dbReference type="PANTHER" id="PTHR21139">
    <property type="entry name" value="TRIOSEPHOSPHATE ISOMERASE"/>
    <property type="match status" value="1"/>
</dbReference>
<evidence type="ECO:0000256" key="1">
    <source>
        <dbReference type="ARBA" id="ARBA00007422"/>
    </source>
</evidence>